<proteinExistence type="predicted"/>
<gene>
    <name evidence="1" type="ORF">C8J55DRAFT_487367</name>
</gene>
<dbReference type="InterPro" id="IPR011009">
    <property type="entry name" value="Kinase-like_dom_sf"/>
</dbReference>
<evidence type="ECO:0008006" key="3">
    <source>
        <dbReference type="Google" id="ProtNLM"/>
    </source>
</evidence>
<dbReference type="EMBL" id="JANVFS010000009">
    <property type="protein sequence ID" value="KAJ4487231.1"/>
    <property type="molecule type" value="Genomic_DNA"/>
</dbReference>
<organism evidence="1 2">
    <name type="scientific">Lentinula lateritia</name>
    <dbReference type="NCBI Taxonomy" id="40482"/>
    <lineage>
        <taxon>Eukaryota</taxon>
        <taxon>Fungi</taxon>
        <taxon>Dikarya</taxon>
        <taxon>Basidiomycota</taxon>
        <taxon>Agaricomycotina</taxon>
        <taxon>Agaricomycetes</taxon>
        <taxon>Agaricomycetidae</taxon>
        <taxon>Agaricales</taxon>
        <taxon>Marasmiineae</taxon>
        <taxon>Omphalotaceae</taxon>
        <taxon>Lentinula</taxon>
    </lineage>
</organism>
<comment type="caution">
    <text evidence="1">The sequence shown here is derived from an EMBL/GenBank/DDBJ whole genome shotgun (WGS) entry which is preliminary data.</text>
</comment>
<sequence>MDYLPINALSAVILVAGKVESEDEEWIGPKVPVVLYRQVPPPASTLDDDYTREEKLNFYDVCPPYPDPPFELPLPAGLTLHVSLGKLLSEGRTGMIFECECTIPHGNEKGYKIPPVVIKLARQFHTKDISREATAYESITCLQGSAVPRCYGFFQARLFDYFDFGPMSLLVIEKLGGLLELGKPLPNGAESDLNDVGSDLAKLHILHSDLRWENILSVLPPSEGGLPSLPSPFTGKIYGWRLVDFDLAKRTTHHITFAQGHYIGHMERVLSCIPMGIPVQPWE</sequence>
<evidence type="ECO:0000313" key="1">
    <source>
        <dbReference type="EMBL" id="KAJ4487231.1"/>
    </source>
</evidence>
<accession>A0A9W9DWC2</accession>
<evidence type="ECO:0000313" key="2">
    <source>
        <dbReference type="Proteomes" id="UP001150238"/>
    </source>
</evidence>
<dbReference type="AlphaFoldDB" id="A0A9W9DWC2"/>
<reference evidence="1" key="2">
    <citation type="journal article" date="2023" name="Proc. Natl. Acad. Sci. U.S.A.">
        <title>A global phylogenomic analysis of the shiitake genus Lentinula.</title>
        <authorList>
            <person name="Sierra-Patev S."/>
            <person name="Min B."/>
            <person name="Naranjo-Ortiz M."/>
            <person name="Looney B."/>
            <person name="Konkel Z."/>
            <person name="Slot J.C."/>
            <person name="Sakamoto Y."/>
            <person name="Steenwyk J.L."/>
            <person name="Rokas A."/>
            <person name="Carro J."/>
            <person name="Camarero S."/>
            <person name="Ferreira P."/>
            <person name="Molpeceres G."/>
            <person name="Ruiz-Duenas F.J."/>
            <person name="Serrano A."/>
            <person name="Henrissat B."/>
            <person name="Drula E."/>
            <person name="Hughes K.W."/>
            <person name="Mata J.L."/>
            <person name="Ishikawa N.K."/>
            <person name="Vargas-Isla R."/>
            <person name="Ushijima S."/>
            <person name="Smith C.A."/>
            <person name="Donoghue J."/>
            <person name="Ahrendt S."/>
            <person name="Andreopoulos W."/>
            <person name="He G."/>
            <person name="LaButti K."/>
            <person name="Lipzen A."/>
            <person name="Ng V."/>
            <person name="Riley R."/>
            <person name="Sandor L."/>
            <person name="Barry K."/>
            <person name="Martinez A.T."/>
            <person name="Xiao Y."/>
            <person name="Gibbons J.G."/>
            <person name="Terashima K."/>
            <person name="Grigoriev I.V."/>
            <person name="Hibbett D."/>
        </authorList>
    </citation>
    <scope>NUCLEOTIDE SEQUENCE</scope>
    <source>
        <strain evidence="1">Sp2 HRB7682 ss15</strain>
    </source>
</reference>
<reference evidence="1" key="1">
    <citation type="submission" date="2022-08" db="EMBL/GenBank/DDBJ databases">
        <authorList>
            <consortium name="DOE Joint Genome Institute"/>
            <person name="Min B."/>
            <person name="Riley R."/>
            <person name="Sierra-Patev S."/>
            <person name="Naranjo-Ortiz M."/>
            <person name="Looney B."/>
            <person name="Konkel Z."/>
            <person name="Slot J.C."/>
            <person name="Sakamoto Y."/>
            <person name="Steenwyk J.L."/>
            <person name="Rokas A."/>
            <person name="Carro J."/>
            <person name="Camarero S."/>
            <person name="Ferreira P."/>
            <person name="Molpeceres G."/>
            <person name="Ruiz-Duenas F.J."/>
            <person name="Serrano A."/>
            <person name="Henrissat B."/>
            <person name="Drula E."/>
            <person name="Hughes K.W."/>
            <person name="Mata J.L."/>
            <person name="Ishikawa N.K."/>
            <person name="Vargas-Isla R."/>
            <person name="Ushijima S."/>
            <person name="Smith C.A."/>
            <person name="Ahrendt S."/>
            <person name="Andreopoulos W."/>
            <person name="He G."/>
            <person name="Labutti K."/>
            <person name="Lipzen A."/>
            <person name="Ng V."/>
            <person name="Sandor L."/>
            <person name="Barry K."/>
            <person name="Martinez A.T."/>
            <person name="Xiao Y."/>
            <person name="Gibbons J.G."/>
            <person name="Terashima K."/>
            <person name="Hibbett D.S."/>
            <person name="Grigoriev I.V."/>
        </authorList>
    </citation>
    <scope>NUCLEOTIDE SEQUENCE</scope>
    <source>
        <strain evidence="1">Sp2 HRB7682 ss15</strain>
    </source>
</reference>
<dbReference type="Proteomes" id="UP001150238">
    <property type="component" value="Unassembled WGS sequence"/>
</dbReference>
<protein>
    <recommendedName>
        <fullName evidence="3">Protein kinase domain-containing protein</fullName>
    </recommendedName>
</protein>
<dbReference type="SUPFAM" id="SSF56112">
    <property type="entry name" value="Protein kinase-like (PK-like)"/>
    <property type="match status" value="1"/>
</dbReference>
<name>A0A9W9DWC2_9AGAR</name>